<dbReference type="InterPro" id="IPR004511">
    <property type="entry name" value="PAPS/APS_Rdtase"/>
</dbReference>
<keyword evidence="4" id="KW-0479">Metal-binding</keyword>
<reference evidence="6" key="1">
    <citation type="journal article" date="2006" name="Nature">
        <title>Deciphering the evolution and metabolism of an anammox bacterium from a community genome.</title>
        <authorList>
            <person name="Strous M."/>
            <person name="Pelletier E."/>
            <person name="Mangenot S."/>
            <person name="Rattei T."/>
            <person name="Lehner A."/>
            <person name="Taylor M.W."/>
            <person name="Horn M."/>
            <person name="Daims H."/>
            <person name="Bartol-Mavel D."/>
            <person name="Wincker P."/>
            <person name="Barbe V."/>
            <person name="Fonknechten N."/>
            <person name="Vallenet D."/>
            <person name="Segurens B."/>
            <person name="Schenowitz-Truong C."/>
            <person name="Medigue C."/>
            <person name="Collingro A."/>
            <person name="Snel B."/>
            <person name="Dutilh B.E."/>
            <person name="OpDenCamp H.J.M."/>
            <person name="vanDerDrift C."/>
            <person name="Cirpus I."/>
            <person name="vanDePas-Schoonen K.T."/>
            <person name="Harhangi H.R."/>
            <person name="vanNiftrik L."/>
            <person name="Schmid M."/>
            <person name="Keltjens J."/>
            <person name="vanDeVossenberg J."/>
            <person name="Kartal B."/>
            <person name="Meier H."/>
            <person name="Frishman D."/>
            <person name="Huynen M.A."/>
            <person name="Mewes H."/>
            <person name="Weissenbach J."/>
            <person name="Jetten M.S.M."/>
            <person name="Wagner M."/>
            <person name="LePaslier D."/>
        </authorList>
    </citation>
    <scope>NUCLEOTIDE SEQUENCE</scope>
</reference>
<dbReference type="GO" id="GO:0019379">
    <property type="term" value="P:sulfate assimilation, phosphoadenylyl sulfate reduction by phosphoadenylyl-sulfate reductase (thioredoxin)"/>
    <property type="evidence" value="ECO:0007669"/>
    <property type="project" value="UniProtKB-UniRule"/>
</dbReference>
<keyword evidence="4" id="KW-0963">Cytoplasm</keyword>
<comment type="catalytic activity">
    <reaction evidence="4">
        <text>[thioredoxin]-disulfide + sulfite + AMP + 2 H(+) = adenosine 5'-phosphosulfate + [thioredoxin]-dithiol</text>
        <dbReference type="Rhea" id="RHEA:21976"/>
        <dbReference type="Rhea" id="RHEA-COMP:10698"/>
        <dbReference type="Rhea" id="RHEA-COMP:10700"/>
        <dbReference type="ChEBI" id="CHEBI:15378"/>
        <dbReference type="ChEBI" id="CHEBI:17359"/>
        <dbReference type="ChEBI" id="CHEBI:29950"/>
        <dbReference type="ChEBI" id="CHEBI:50058"/>
        <dbReference type="ChEBI" id="CHEBI:58243"/>
        <dbReference type="ChEBI" id="CHEBI:456215"/>
        <dbReference type="EC" id="1.8.4.10"/>
    </reaction>
</comment>
<feature type="binding site" evidence="4">
    <location>
        <position position="248"/>
    </location>
    <ligand>
        <name>[4Fe-4S] cluster</name>
        <dbReference type="ChEBI" id="CHEBI:49883"/>
    </ligand>
</feature>
<keyword evidence="4" id="KW-0408">Iron</keyword>
<dbReference type="EC" id="1.8.4.10" evidence="4"/>
<feature type="binding site" evidence="4">
    <location>
        <position position="163"/>
    </location>
    <ligand>
        <name>[4Fe-4S] cluster</name>
        <dbReference type="ChEBI" id="CHEBI:49883"/>
    </ligand>
</feature>
<keyword evidence="4" id="KW-0411">Iron-sulfur</keyword>
<keyword evidence="2 4" id="KW-0560">Oxidoreductase</keyword>
<dbReference type="SUPFAM" id="SSF52402">
    <property type="entry name" value="Adenine nucleotide alpha hydrolases-like"/>
    <property type="match status" value="1"/>
</dbReference>
<evidence type="ECO:0000259" key="5">
    <source>
        <dbReference type="Pfam" id="PF01507"/>
    </source>
</evidence>
<dbReference type="PANTHER" id="PTHR46509">
    <property type="entry name" value="PHOSPHOADENOSINE PHOSPHOSULFATE REDUCTASE"/>
    <property type="match status" value="1"/>
</dbReference>
<dbReference type="AlphaFoldDB" id="Q1Q0N4"/>
<comment type="pathway">
    <text evidence="3 4">Sulfur metabolism; hydrogen sulfide biosynthesis; sulfite from sulfate.</text>
</comment>
<dbReference type="PANTHER" id="PTHR46509:SF1">
    <property type="entry name" value="PHOSPHOADENOSINE PHOSPHOSULFATE REDUCTASE"/>
    <property type="match status" value="1"/>
</dbReference>
<reference evidence="6" key="2">
    <citation type="submission" date="2006-01" db="EMBL/GenBank/DDBJ databases">
        <authorList>
            <person name="Genoscope"/>
        </authorList>
    </citation>
    <scope>NUCLEOTIDE SEQUENCE</scope>
</reference>
<feature type="binding site" evidence="4">
    <location>
        <position position="251"/>
    </location>
    <ligand>
        <name>[4Fe-4S] cluster</name>
        <dbReference type="ChEBI" id="CHEBI:49883"/>
    </ligand>
</feature>
<sequence length="290" mass="33899">MINKLRWNFHFSTIITGLPQASLWNFNFTIKQLLRNYTGSYAKRMEQTMQLDIISVNQKLRNFSAVERIQWAVDNFGMDAILLSSMQKTASVLMHYFYSLGLENYILFIDTGYHFAETLQLRDEFITRYKLNMVTLYPDLTIEQQEKLYGKKLYQYIDGQKECCRLRKEAPYLSYMKNNGLMLSMVGLRQTEGGKRSKLEPLLRDPRIEGYALHPLFDWSDEQIESYLLENDIPIHPLHNKNYPSIGCECCTTPVRPGENPRAGRWRHLNESSDNVPKYCNINFSDGSGI</sequence>
<feature type="binding site" evidence="4">
    <location>
        <position position="164"/>
    </location>
    <ligand>
        <name>[4Fe-4S] cluster</name>
        <dbReference type="ChEBI" id="CHEBI:49883"/>
    </ligand>
</feature>
<dbReference type="NCBIfam" id="NF002537">
    <property type="entry name" value="PRK02090.1"/>
    <property type="match status" value="1"/>
</dbReference>
<evidence type="ECO:0000256" key="1">
    <source>
        <dbReference type="ARBA" id="ARBA00009732"/>
    </source>
</evidence>
<dbReference type="Gene3D" id="3.40.50.620">
    <property type="entry name" value="HUPs"/>
    <property type="match status" value="1"/>
</dbReference>
<dbReference type="GO" id="GO:0046872">
    <property type="term" value="F:metal ion binding"/>
    <property type="evidence" value="ECO:0007669"/>
    <property type="project" value="UniProtKB-KW"/>
</dbReference>
<dbReference type="HAMAP" id="MF_00063">
    <property type="entry name" value="CysH"/>
    <property type="match status" value="1"/>
</dbReference>
<dbReference type="GO" id="GO:0043866">
    <property type="term" value="F:adenylyl-sulfate reductase (thioredoxin) activity"/>
    <property type="evidence" value="ECO:0007669"/>
    <property type="project" value="UniProtKB-EC"/>
</dbReference>
<dbReference type="EMBL" id="CT573071">
    <property type="protein sequence ID" value="CAJ73551.1"/>
    <property type="molecule type" value="Genomic_DNA"/>
</dbReference>
<evidence type="ECO:0000256" key="3">
    <source>
        <dbReference type="ARBA" id="ARBA00024327"/>
    </source>
</evidence>
<evidence type="ECO:0000256" key="4">
    <source>
        <dbReference type="HAMAP-Rule" id="MF_00063"/>
    </source>
</evidence>
<dbReference type="GO" id="GO:0005737">
    <property type="term" value="C:cytoplasm"/>
    <property type="evidence" value="ECO:0007669"/>
    <property type="project" value="UniProtKB-SubCell"/>
</dbReference>
<evidence type="ECO:0000256" key="2">
    <source>
        <dbReference type="ARBA" id="ARBA00023002"/>
    </source>
</evidence>
<name>Q1Q0N4_KUEST</name>
<comment type="function">
    <text evidence="4">Catalyzes the formation of sulfite from adenosine 5'-phosphosulfate (APS) using thioredoxin as an electron donor.</text>
</comment>
<gene>
    <name evidence="4 6" type="primary">cysH</name>
    <name evidence="6" type="ORF">kuste2800</name>
</gene>
<comment type="similarity">
    <text evidence="1 4">Belongs to the PAPS reductase family. CysH subfamily.</text>
</comment>
<feature type="domain" description="Phosphoadenosine phosphosulphate reductase" evidence="5">
    <location>
        <begin position="81"/>
        <end position="254"/>
    </location>
</feature>
<dbReference type="InterPro" id="IPR002500">
    <property type="entry name" value="PAPS_reduct_dom"/>
</dbReference>
<evidence type="ECO:0000313" key="6">
    <source>
        <dbReference type="EMBL" id="CAJ73551.1"/>
    </source>
</evidence>
<dbReference type="GO" id="GO:0051539">
    <property type="term" value="F:4 iron, 4 sulfur cluster binding"/>
    <property type="evidence" value="ECO:0007669"/>
    <property type="project" value="UniProtKB-UniRule"/>
</dbReference>
<dbReference type="GO" id="GO:0004604">
    <property type="term" value="F:phosphoadenylyl-sulfate reductase (thioredoxin) activity"/>
    <property type="evidence" value="ECO:0007669"/>
    <property type="project" value="UniProtKB-UniRule"/>
</dbReference>
<dbReference type="GO" id="GO:0070814">
    <property type="term" value="P:hydrogen sulfide biosynthetic process"/>
    <property type="evidence" value="ECO:0007669"/>
    <property type="project" value="UniProtKB-UniRule"/>
</dbReference>
<proteinExistence type="inferred from homology"/>
<organism evidence="6">
    <name type="scientific">Kuenenia stuttgartiensis</name>
    <dbReference type="NCBI Taxonomy" id="174633"/>
    <lineage>
        <taxon>Bacteria</taxon>
        <taxon>Pseudomonadati</taxon>
        <taxon>Planctomycetota</taxon>
        <taxon>Candidatus Brocadiia</taxon>
        <taxon>Candidatus Brocadiales</taxon>
        <taxon>Candidatus Brocadiaceae</taxon>
        <taxon>Candidatus Kuenenia</taxon>
    </lineage>
</organism>
<accession>Q1Q0N4</accession>
<dbReference type="Pfam" id="PF01507">
    <property type="entry name" value="PAPS_reduct"/>
    <property type="match status" value="1"/>
</dbReference>
<feature type="active site" description="Nucleophile; cysteine thiosulfonate intermediate" evidence="4">
    <location>
        <position position="280"/>
    </location>
</feature>
<comment type="subcellular location">
    <subcellularLocation>
        <location evidence="4">Cytoplasm</location>
    </subcellularLocation>
</comment>
<protein>
    <recommendedName>
        <fullName evidence="4">Adenosine 5'-phosphosulfate reductase</fullName>
        <shortName evidence="4">APS reductase</shortName>
        <ecNumber evidence="4">1.8.4.10</ecNumber>
    </recommendedName>
    <alternativeName>
        <fullName evidence="4">5'-adenylylsulfate reductase</fullName>
    </alternativeName>
    <alternativeName>
        <fullName evidence="4">Thioredoxin-dependent 5'-adenylylsulfate reductase</fullName>
    </alternativeName>
</protein>
<dbReference type="InterPro" id="IPR014729">
    <property type="entry name" value="Rossmann-like_a/b/a_fold"/>
</dbReference>
<comment type="cofactor">
    <cofactor evidence="4">
        <name>[4Fe-4S] cluster</name>
        <dbReference type="ChEBI" id="CHEBI:49883"/>
    </cofactor>
    <text evidence="4">Binds 1 [4Fe-4S] cluster per subunit.</text>
</comment>